<name>A0A1X6NYS0_PORUM</name>
<feature type="compositionally biased region" description="Low complexity" evidence="1">
    <location>
        <begin position="300"/>
        <end position="317"/>
    </location>
</feature>
<dbReference type="Gene3D" id="3.30.40.10">
    <property type="entry name" value="Zinc/RING finger domain, C3HC4 (zinc finger)"/>
    <property type="match status" value="1"/>
</dbReference>
<feature type="compositionally biased region" description="Pro residues" evidence="1">
    <location>
        <begin position="473"/>
        <end position="489"/>
    </location>
</feature>
<gene>
    <name evidence="3" type="ORF">BU14_0328s0002</name>
</gene>
<dbReference type="InterPro" id="IPR001607">
    <property type="entry name" value="Znf_UBP"/>
</dbReference>
<dbReference type="Proteomes" id="UP000218209">
    <property type="component" value="Unassembled WGS sequence"/>
</dbReference>
<evidence type="ECO:0000256" key="1">
    <source>
        <dbReference type="SAM" id="MobiDB-lite"/>
    </source>
</evidence>
<evidence type="ECO:0000313" key="4">
    <source>
        <dbReference type="Proteomes" id="UP000218209"/>
    </source>
</evidence>
<organism evidence="3 4">
    <name type="scientific">Porphyra umbilicalis</name>
    <name type="common">Purple laver</name>
    <name type="synonym">Red alga</name>
    <dbReference type="NCBI Taxonomy" id="2786"/>
    <lineage>
        <taxon>Eukaryota</taxon>
        <taxon>Rhodophyta</taxon>
        <taxon>Bangiophyceae</taxon>
        <taxon>Bangiales</taxon>
        <taxon>Bangiaceae</taxon>
        <taxon>Porphyra</taxon>
    </lineage>
</organism>
<dbReference type="InterPro" id="IPR013083">
    <property type="entry name" value="Znf_RING/FYVE/PHD"/>
</dbReference>
<evidence type="ECO:0000313" key="3">
    <source>
        <dbReference type="EMBL" id="OSX73748.1"/>
    </source>
</evidence>
<feature type="region of interest" description="Disordered" evidence="1">
    <location>
        <begin position="227"/>
        <end position="377"/>
    </location>
</feature>
<feature type="domain" description="UBP-type" evidence="2">
    <location>
        <begin position="33"/>
        <end position="82"/>
    </location>
</feature>
<feature type="compositionally biased region" description="Low complexity" evidence="1">
    <location>
        <begin position="490"/>
        <end position="500"/>
    </location>
</feature>
<dbReference type="SUPFAM" id="SSF57850">
    <property type="entry name" value="RING/U-box"/>
    <property type="match status" value="1"/>
</dbReference>
<dbReference type="Pfam" id="PF02148">
    <property type="entry name" value="zf-UBP"/>
    <property type="match status" value="1"/>
</dbReference>
<keyword evidence="4" id="KW-1185">Reference proteome</keyword>
<feature type="compositionally biased region" description="Pro residues" evidence="1">
    <location>
        <begin position="329"/>
        <end position="338"/>
    </location>
</feature>
<dbReference type="GO" id="GO:0008270">
    <property type="term" value="F:zinc ion binding"/>
    <property type="evidence" value="ECO:0007669"/>
    <property type="project" value="InterPro"/>
</dbReference>
<reference evidence="3 4" key="1">
    <citation type="submission" date="2017-03" db="EMBL/GenBank/DDBJ databases">
        <title>WGS assembly of Porphyra umbilicalis.</title>
        <authorList>
            <person name="Brawley S.H."/>
            <person name="Blouin N.A."/>
            <person name="Ficko-Blean E."/>
            <person name="Wheeler G.L."/>
            <person name="Lohr M."/>
            <person name="Goodson H.V."/>
            <person name="Jenkins J.W."/>
            <person name="Blaby-Haas C.E."/>
            <person name="Helliwell K.E."/>
            <person name="Chan C."/>
            <person name="Marriage T."/>
            <person name="Bhattacharya D."/>
            <person name="Klein A.S."/>
            <person name="Badis Y."/>
            <person name="Brodie J."/>
            <person name="Cao Y."/>
            <person name="Collen J."/>
            <person name="Dittami S.M."/>
            <person name="Gachon C.M."/>
            <person name="Green B.R."/>
            <person name="Karpowicz S."/>
            <person name="Kim J.W."/>
            <person name="Kudahl U."/>
            <person name="Lin S."/>
            <person name="Michel G."/>
            <person name="Mittag M."/>
            <person name="Olson B.J."/>
            <person name="Pangilinan J."/>
            <person name="Peng Y."/>
            <person name="Qiu H."/>
            <person name="Shu S."/>
            <person name="Singer J.T."/>
            <person name="Smith A.G."/>
            <person name="Sprecher B.N."/>
            <person name="Wagner V."/>
            <person name="Wang W."/>
            <person name="Wang Z.-Y."/>
            <person name="Yan J."/>
            <person name="Yarish C."/>
            <person name="Zoeuner-Riek S."/>
            <person name="Zhuang Y."/>
            <person name="Zou Y."/>
            <person name="Lindquist E.A."/>
            <person name="Grimwood J."/>
            <person name="Barry K."/>
            <person name="Rokhsar D.S."/>
            <person name="Schmutz J."/>
            <person name="Stiller J.W."/>
            <person name="Grossman A.R."/>
            <person name="Prochnik S.E."/>
        </authorList>
    </citation>
    <scope>NUCLEOTIDE SEQUENCE [LARGE SCALE GENOMIC DNA]</scope>
    <source>
        <strain evidence="3">4086291</strain>
    </source>
</reference>
<evidence type="ECO:0000259" key="2">
    <source>
        <dbReference type="SMART" id="SM00290"/>
    </source>
</evidence>
<dbReference type="OrthoDB" id="10263353at2759"/>
<sequence>MGGSGAAPAAADPACPYVETVQLGALDFDFPAACAVTLGTRNVYACLVCGIFLAGRSPTSPAYEHALHAGHHPFVHLTALTYHVLPDNTPLPATHPTLARITANIRPTYTAATLPPPSSTVHPVDGSADHPVGVVGLHPLRVSPSAPPLATTAYMAVAVHLLLAVTPVRAALLLDGADGAVAPGVRGEAGRLARKMGSPHLLRGRLTPSAFAAAVAAASGGVYGAPTREGGGGGGEGPFATPANAGRIPQLAPPRARNAAGGGGSPAVAKAVKRALRGKVRVAPPGGAAGGAPGEPPPRGGAAAAGAAAAATADPSPSTDGRGGNGGARPPPPPPPPQSGALLAALREPPPPPPLPVPRRHVHPPPNAPHGPPRALRGCAVPPPWLLIAIRRGGDEGPTRNRTVGGAGLAVHVRTDAGDGGGDDWWRLGGDGEVGRSEGGGVLGISEAHLLLYERRRGGGGGGGGAKRRRDPPATPPPAAKRPPPPAGARPPTAGGDARE</sequence>
<accession>A0A1X6NYS0</accession>
<protein>
    <recommendedName>
        <fullName evidence="2">UBP-type domain-containing protein</fullName>
    </recommendedName>
</protein>
<proteinExistence type="predicted"/>
<feature type="region of interest" description="Disordered" evidence="1">
    <location>
        <begin position="455"/>
        <end position="500"/>
    </location>
</feature>
<feature type="compositionally biased region" description="Pro residues" evidence="1">
    <location>
        <begin position="348"/>
        <end position="357"/>
    </location>
</feature>
<dbReference type="SMART" id="SM00290">
    <property type="entry name" value="ZnF_UBP"/>
    <property type="match status" value="1"/>
</dbReference>
<dbReference type="AlphaFoldDB" id="A0A1X6NYS0"/>
<feature type="compositionally biased region" description="Basic residues" evidence="1">
    <location>
        <begin position="271"/>
        <end position="280"/>
    </location>
</feature>
<dbReference type="EMBL" id="KV918980">
    <property type="protein sequence ID" value="OSX73748.1"/>
    <property type="molecule type" value="Genomic_DNA"/>
</dbReference>